<organism evidence="3 5">
    <name type="scientific">Vanilla planifolia</name>
    <name type="common">Vanilla</name>
    <dbReference type="NCBI Taxonomy" id="51239"/>
    <lineage>
        <taxon>Eukaryota</taxon>
        <taxon>Viridiplantae</taxon>
        <taxon>Streptophyta</taxon>
        <taxon>Embryophyta</taxon>
        <taxon>Tracheophyta</taxon>
        <taxon>Spermatophyta</taxon>
        <taxon>Magnoliopsida</taxon>
        <taxon>Liliopsida</taxon>
        <taxon>Asparagales</taxon>
        <taxon>Orchidaceae</taxon>
        <taxon>Vanilloideae</taxon>
        <taxon>Vanilleae</taxon>
        <taxon>Vanilla</taxon>
    </lineage>
</organism>
<comment type="caution">
    <text evidence="3">The sequence shown here is derived from an EMBL/GenBank/DDBJ whole genome shotgun (WGS) entry which is preliminary data.</text>
</comment>
<dbReference type="Proteomes" id="UP000639772">
    <property type="component" value="Unassembled WGS sequence"/>
</dbReference>
<proteinExistence type="predicted"/>
<sequence>MNATESTMMSLLLLSSTASTVTGFADMLPGRPVAHKITNTHTNIKTSCGVPGHRHACRAQKDADPCLLPR</sequence>
<accession>A0A835PKB6</accession>
<reference evidence="4 5" key="1">
    <citation type="journal article" date="2020" name="Nat. Food">
        <title>A phased Vanilla planifolia genome enables genetic improvement of flavour and production.</title>
        <authorList>
            <person name="Hasing T."/>
            <person name="Tang H."/>
            <person name="Brym M."/>
            <person name="Khazi F."/>
            <person name="Huang T."/>
            <person name="Chambers A.H."/>
        </authorList>
    </citation>
    <scope>NUCLEOTIDE SEQUENCE [LARGE SCALE GENOMIC DNA]</scope>
    <source>
        <tissue evidence="3">Leaf</tissue>
    </source>
</reference>
<dbReference type="EMBL" id="JADCNM010000014">
    <property type="protein sequence ID" value="KAG0453796.1"/>
    <property type="molecule type" value="Genomic_DNA"/>
</dbReference>
<evidence type="ECO:0000313" key="3">
    <source>
        <dbReference type="EMBL" id="KAG0453796.1"/>
    </source>
</evidence>
<evidence type="ECO:0000313" key="2">
    <source>
        <dbReference type="EMBL" id="KAG0452710.1"/>
    </source>
</evidence>
<feature type="chain" id="PRO_5036240290" evidence="1">
    <location>
        <begin position="24"/>
        <end position="70"/>
    </location>
</feature>
<name>A0A835PKB6_VANPL</name>
<protein>
    <submittedName>
        <fullName evidence="3">Uncharacterized protein</fullName>
    </submittedName>
</protein>
<evidence type="ECO:0000313" key="5">
    <source>
        <dbReference type="Proteomes" id="UP000639772"/>
    </source>
</evidence>
<gene>
    <name evidence="3" type="ORF">HPP92_025100</name>
    <name evidence="2" type="ORF">HPP92_025374</name>
</gene>
<feature type="signal peptide" evidence="1">
    <location>
        <begin position="1"/>
        <end position="23"/>
    </location>
</feature>
<keyword evidence="4" id="KW-1185">Reference proteome</keyword>
<dbReference type="Proteomes" id="UP000636800">
    <property type="component" value="Unassembled WGS sequence"/>
</dbReference>
<dbReference type="AlphaFoldDB" id="A0A835PKB6"/>
<evidence type="ECO:0000313" key="4">
    <source>
        <dbReference type="Proteomes" id="UP000636800"/>
    </source>
</evidence>
<dbReference type="EMBL" id="JADCNL010000014">
    <property type="protein sequence ID" value="KAG0452710.1"/>
    <property type="molecule type" value="Genomic_DNA"/>
</dbReference>
<keyword evidence="1" id="KW-0732">Signal</keyword>
<evidence type="ECO:0000256" key="1">
    <source>
        <dbReference type="SAM" id="SignalP"/>
    </source>
</evidence>